<evidence type="ECO:0000313" key="2">
    <source>
        <dbReference type="Proteomes" id="UP001597176"/>
    </source>
</evidence>
<protein>
    <submittedName>
        <fullName evidence="1">Uncharacterized protein</fullName>
    </submittedName>
</protein>
<evidence type="ECO:0000313" key="1">
    <source>
        <dbReference type="EMBL" id="MFD1303498.1"/>
    </source>
</evidence>
<dbReference type="Proteomes" id="UP001597176">
    <property type="component" value="Unassembled WGS sequence"/>
</dbReference>
<name>A0ABW3X3H9_9HYPH</name>
<dbReference type="EMBL" id="JBHTND010000030">
    <property type="protein sequence ID" value="MFD1303498.1"/>
    <property type="molecule type" value="Genomic_DNA"/>
</dbReference>
<accession>A0ABW3X3H9</accession>
<keyword evidence="2" id="KW-1185">Reference proteome</keyword>
<gene>
    <name evidence="1" type="ORF">ACFQ4G_18150</name>
</gene>
<organism evidence="1 2">
    <name type="scientific">Methylobacterium marchantiae</name>
    <dbReference type="NCBI Taxonomy" id="600331"/>
    <lineage>
        <taxon>Bacteria</taxon>
        <taxon>Pseudomonadati</taxon>
        <taxon>Pseudomonadota</taxon>
        <taxon>Alphaproteobacteria</taxon>
        <taxon>Hyphomicrobiales</taxon>
        <taxon>Methylobacteriaceae</taxon>
        <taxon>Methylobacterium</taxon>
    </lineage>
</organism>
<reference evidence="2" key="1">
    <citation type="journal article" date="2019" name="Int. J. Syst. Evol. Microbiol.">
        <title>The Global Catalogue of Microorganisms (GCM) 10K type strain sequencing project: providing services to taxonomists for standard genome sequencing and annotation.</title>
        <authorList>
            <consortium name="The Broad Institute Genomics Platform"/>
            <consortium name="The Broad Institute Genome Sequencing Center for Infectious Disease"/>
            <person name="Wu L."/>
            <person name="Ma J."/>
        </authorList>
    </citation>
    <scope>NUCLEOTIDE SEQUENCE [LARGE SCALE GENOMIC DNA]</scope>
    <source>
        <strain evidence="2">CCUG 56108</strain>
    </source>
</reference>
<dbReference type="RefSeq" id="WP_238208535.1">
    <property type="nucleotide sequence ID" value="NZ_JBHTND010000030.1"/>
</dbReference>
<proteinExistence type="predicted"/>
<sequence length="54" mass="6407">MRFRTVRRALIEARYFRKTYGMPGMKYRAQADLWKRGVFQVAAYSPNGVFLAFI</sequence>
<comment type="caution">
    <text evidence="1">The sequence shown here is derived from an EMBL/GenBank/DDBJ whole genome shotgun (WGS) entry which is preliminary data.</text>
</comment>